<evidence type="ECO:0000313" key="1">
    <source>
        <dbReference type="EMBL" id="GGY80023.1"/>
    </source>
</evidence>
<dbReference type="Proteomes" id="UP000619761">
    <property type="component" value="Unassembled WGS sequence"/>
</dbReference>
<accession>A0ABQ3B9C6</accession>
<proteinExistence type="predicted"/>
<protein>
    <submittedName>
        <fullName evidence="1">Uncharacterized protein</fullName>
    </submittedName>
</protein>
<dbReference type="RefSeq" id="WP_189419309.1">
    <property type="nucleotide sequence ID" value="NZ_BMYZ01000002.1"/>
</dbReference>
<organism evidence="1 2">
    <name type="scientific">Cellvibrio zantedeschiae</name>
    <dbReference type="NCBI Taxonomy" id="1237077"/>
    <lineage>
        <taxon>Bacteria</taxon>
        <taxon>Pseudomonadati</taxon>
        <taxon>Pseudomonadota</taxon>
        <taxon>Gammaproteobacteria</taxon>
        <taxon>Cellvibrionales</taxon>
        <taxon>Cellvibrionaceae</taxon>
        <taxon>Cellvibrio</taxon>
    </lineage>
</organism>
<sequence>MTNASIAKAVKILEGLAAGLNDAYWEASTVDRKDFFYDIISAVHSELSEIGKLSVLDHDLVYEPITAEFRAARAKLTRLRKVLDEFVLRSSTAAKLDGLINDAVSLPVR</sequence>
<name>A0ABQ3B9C6_9GAMM</name>
<keyword evidence="2" id="KW-1185">Reference proteome</keyword>
<evidence type="ECO:0000313" key="2">
    <source>
        <dbReference type="Proteomes" id="UP000619761"/>
    </source>
</evidence>
<dbReference type="EMBL" id="BMYZ01000002">
    <property type="protein sequence ID" value="GGY80023.1"/>
    <property type="molecule type" value="Genomic_DNA"/>
</dbReference>
<gene>
    <name evidence="1" type="ORF">GCM10011613_26290</name>
</gene>
<comment type="caution">
    <text evidence="1">The sequence shown here is derived from an EMBL/GenBank/DDBJ whole genome shotgun (WGS) entry which is preliminary data.</text>
</comment>
<reference evidence="2" key="1">
    <citation type="journal article" date="2019" name="Int. J. Syst. Evol. Microbiol.">
        <title>The Global Catalogue of Microorganisms (GCM) 10K type strain sequencing project: providing services to taxonomists for standard genome sequencing and annotation.</title>
        <authorList>
            <consortium name="The Broad Institute Genomics Platform"/>
            <consortium name="The Broad Institute Genome Sequencing Center for Infectious Disease"/>
            <person name="Wu L."/>
            <person name="Ma J."/>
        </authorList>
    </citation>
    <scope>NUCLEOTIDE SEQUENCE [LARGE SCALE GENOMIC DNA]</scope>
    <source>
        <strain evidence="2">KCTC 32239</strain>
    </source>
</reference>